<keyword evidence="4 6" id="KW-1133">Transmembrane helix</keyword>
<name>A0A9D1DLV6_9FIRM</name>
<feature type="transmembrane region" description="Helical" evidence="6">
    <location>
        <begin position="265"/>
        <end position="282"/>
    </location>
</feature>
<accession>A0A9D1DLV6</accession>
<evidence type="ECO:0000256" key="4">
    <source>
        <dbReference type="ARBA" id="ARBA00022989"/>
    </source>
</evidence>
<feature type="transmembrane region" description="Helical" evidence="6">
    <location>
        <begin position="441"/>
        <end position="460"/>
    </location>
</feature>
<feature type="transmembrane region" description="Helical" evidence="6">
    <location>
        <begin position="7"/>
        <end position="26"/>
    </location>
</feature>
<evidence type="ECO:0000256" key="2">
    <source>
        <dbReference type="ARBA" id="ARBA00007349"/>
    </source>
</evidence>
<dbReference type="Proteomes" id="UP000824238">
    <property type="component" value="Unassembled WGS sequence"/>
</dbReference>
<sequence>MKFTKKQLIYLIVGLILGIAIALIPAPSGLEVQAMRVIGILVCAIVWWAGQVFHEAVTAILMCVAFVIFGKVPIEVSFSAFSGSTYWLLVAAFGLGAAIKACGLLERIAIILLKLFPKSYRGQVIGLLAVTTITSPFVPSKAAKCTVLSPLTRGISEAMGYKNEGKEATGLFLAYYSAICFSPAMFITASVTTAALVGMYSAEIQAEYTMVKWALCSLPFIVPFFIGNYLYISNRYKPASGQKLDVSFLEERQKALGPWKREEKIMGVIMILTVLSWVLKSVTNIPEYATALIALCATLIFGILPVKQWRNNVAWESLIFIACSVGLGTVLPHVNITTWLSEAVGPYTVGFFSNPFLLIAGLAVLTLLVRFLILSEIGYLSVFTALLIPLGISAGINPWIIGFILNAFVIGWFLPYQSSVYLTAIYAAGEGWVTIKDTTKYCYVYCIIGLVCMYIAYFLWNLMGIWSIA</sequence>
<proteinExistence type="inferred from homology"/>
<feature type="transmembrane region" description="Helical" evidence="6">
    <location>
        <begin position="32"/>
        <end position="49"/>
    </location>
</feature>
<feature type="transmembrane region" description="Helical" evidence="6">
    <location>
        <begin position="210"/>
        <end position="232"/>
    </location>
</feature>
<comment type="similarity">
    <text evidence="2">Belongs to the SLC13A/DASS transporter (TC 2.A.47) family. DIT1 subfamily.</text>
</comment>
<protein>
    <submittedName>
        <fullName evidence="7">Anion permease</fullName>
    </submittedName>
</protein>
<comment type="subcellular location">
    <subcellularLocation>
        <location evidence="1">Membrane</location>
        <topology evidence="1">Multi-pass membrane protein</topology>
    </subcellularLocation>
</comment>
<evidence type="ECO:0000313" key="7">
    <source>
        <dbReference type="EMBL" id="HIR55274.1"/>
    </source>
</evidence>
<feature type="transmembrane region" description="Helical" evidence="6">
    <location>
        <begin position="318"/>
        <end position="336"/>
    </location>
</feature>
<reference evidence="7" key="1">
    <citation type="submission" date="2020-10" db="EMBL/GenBank/DDBJ databases">
        <authorList>
            <person name="Gilroy R."/>
        </authorList>
    </citation>
    <scope>NUCLEOTIDE SEQUENCE</scope>
    <source>
        <strain evidence="7">ChiGjej3B3-7149</strain>
    </source>
</reference>
<feature type="transmembrane region" description="Helical" evidence="6">
    <location>
        <begin position="288"/>
        <end position="306"/>
    </location>
</feature>
<evidence type="ECO:0000256" key="6">
    <source>
        <dbReference type="SAM" id="Phobius"/>
    </source>
</evidence>
<comment type="caution">
    <text evidence="7">The sequence shown here is derived from an EMBL/GenBank/DDBJ whole genome shotgun (WGS) entry which is preliminary data.</text>
</comment>
<feature type="transmembrane region" description="Helical" evidence="6">
    <location>
        <begin position="356"/>
        <end position="373"/>
    </location>
</feature>
<feature type="transmembrane region" description="Helical" evidence="6">
    <location>
        <begin position="172"/>
        <end position="198"/>
    </location>
</feature>
<evidence type="ECO:0000256" key="3">
    <source>
        <dbReference type="ARBA" id="ARBA00022692"/>
    </source>
</evidence>
<keyword evidence="5 6" id="KW-0472">Membrane</keyword>
<dbReference type="InterPro" id="IPR030676">
    <property type="entry name" value="CitT-rel"/>
</dbReference>
<evidence type="ECO:0000313" key="8">
    <source>
        <dbReference type="Proteomes" id="UP000824238"/>
    </source>
</evidence>
<dbReference type="GO" id="GO:0016020">
    <property type="term" value="C:membrane"/>
    <property type="evidence" value="ECO:0007669"/>
    <property type="project" value="UniProtKB-SubCell"/>
</dbReference>
<organism evidence="7 8">
    <name type="scientific">Candidatus Scatomorpha intestinigallinarum</name>
    <dbReference type="NCBI Taxonomy" id="2840923"/>
    <lineage>
        <taxon>Bacteria</taxon>
        <taxon>Bacillati</taxon>
        <taxon>Bacillota</taxon>
        <taxon>Clostridia</taxon>
        <taxon>Eubacteriales</taxon>
        <taxon>Candidatus Scatomorpha</taxon>
    </lineage>
</organism>
<dbReference type="Pfam" id="PF00939">
    <property type="entry name" value="Na_sulph_symp"/>
    <property type="match status" value="1"/>
</dbReference>
<evidence type="ECO:0000256" key="5">
    <source>
        <dbReference type="ARBA" id="ARBA00023136"/>
    </source>
</evidence>
<gene>
    <name evidence="7" type="ORF">IAD36_06770</name>
</gene>
<dbReference type="EMBL" id="DVHH01000162">
    <property type="protein sequence ID" value="HIR55274.1"/>
    <property type="molecule type" value="Genomic_DNA"/>
</dbReference>
<dbReference type="AlphaFoldDB" id="A0A9D1DLV6"/>
<reference evidence="7" key="2">
    <citation type="journal article" date="2021" name="PeerJ">
        <title>Extensive microbial diversity within the chicken gut microbiome revealed by metagenomics and culture.</title>
        <authorList>
            <person name="Gilroy R."/>
            <person name="Ravi A."/>
            <person name="Getino M."/>
            <person name="Pursley I."/>
            <person name="Horton D.L."/>
            <person name="Alikhan N.F."/>
            <person name="Baker D."/>
            <person name="Gharbi K."/>
            <person name="Hall N."/>
            <person name="Watson M."/>
            <person name="Adriaenssens E.M."/>
            <person name="Foster-Nyarko E."/>
            <person name="Jarju S."/>
            <person name="Secka A."/>
            <person name="Antonio M."/>
            <person name="Oren A."/>
            <person name="Chaudhuri R.R."/>
            <person name="La Ragione R."/>
            <person name="Hildebrand F."/>
            <person name="Pallen M.J."/>
        </authorList>
    </citation>
    <scope>NUCLEOTIDE SEQUENCE</scope>
    <source>
        <strain evidence="7">ChiGjej3B3-7149</strain>
    </source>
</reference>
<feature type="transmembrane region" description="Helical" evidence="6">
    <location>
        <begin position="407"/>
        <end position="429"/>
    </location>
</feature>
<feature type="transmembrane region" description="Helical" evidence="6">
    <location>
        <begin position="380"/>
        <end position="401"/>
    </location>
</feature>
<feature type="transmembrane region" description="Helical" evidence="6">
    <location>
        <begin position="56"/>
        <end position="74"/>
    </location>
</feature>
<keyword evidence="3 6" id="KW-0812">Transmembrane</keyword>
<dbReference type="GO" id="GO:0022857">
    <property type="term" value="F:transmembrane transporter activity"/>
    <property type="evidence" value="ECO:0007669"/>
    <property type="project" value="InterPro"/>
</dbReference>
<feature type="transmembrane region" description="Helical" evidence="6">
    <location>
        <begin position="86"/>
        <end position="113"/>
    </location>
</feature>
<dbReference type="PANTHER" id="PTHR42826">
    <property type="entry name" value="DICARBOXYLATE TRANSPORTER 2.1, CHLOROPLASTIC"/>
    <property type="match status" value="1"/>
</dbReference>
<evidence type="ECO:0000256" key="1">
    <source>
        <dbReference type="ARBA" id="ARBA00004141"/>
    </source>
</evidence>
<dbReference type="InterPro" id="IPR001898">
    <property type="entry name" value="SLC13A/DASS"/>
</dbReference>